<evidence type="ECO:0000256" key="2">
    <source>
        <dbReference type="ARBA" id="ARBA00022737"/>
    </source>
</evidence>
<dbReference type="PROSITE" id="PS50294">
    <property type="entry name" value="WD_REPEATS_REGION"/>
    <property type="match status" value="2"/>
</dbReference>
<dbReference type="InterPro" id="IPR001680">
    <property type="entry name" value="WD40_rpt"/>
</dbReference>
<dbReference type="Gene3D" id="2.130.10.10">
    <property type="entry name" value="YVTN repeat-like/Quinoprotein amine dehydrogenase"/>
    <property type="match status" value="3"/>
</dbReference>
<dbReference type="PRINTS" id="PR00320">
    <property type="entry name" value="GPROTEINBRPT"/>
</dbReference>
<keyword evidence="5" id="KW-0812">Transmembrane</keyword>
<dbReference type="Pfam" id="PF00400">
    <property type="entry name" value="WD40"/>
    <property type="match status" value="4"/>
</dbReference>
<dbReference type="InterPro" id="IPR036322">
    <property type="entry name" value="WD40_repeat_dom_sf"/>
</dbReference>
<gene>
    <name evidence="7" type="ORF">GUITHDRAFT_166570</name>
</gene>
<dbReference type="OrthoDB" id="674604at2759"/>
<accession>L1I9V7</accession>
<feature type="transmembrane region" description="Helical" evidence="5">
    <location>
        <begin position="72"/>
        <end position="102"/>
    </location>
</feature>
<protein>
    <recommendedName>
        <fullName evidence="6">VTT domain-containing protein</fullName>
    </recommendedName>
</protein>
<evidence type="ECO:0000313" key="9">
    <source>
        <dbReference type="Proteomes" id="UP000011087"/>
    </source>
</evidence>
<name>L1I9V7_GUITC</name>
<reference evidence="9" key="2">
    <citation type="submission" date="2012-11" db="EMBL/GenBank/DDBJ databases">
        <authorList>
            <person name="Kuo A."/>
            <person name="Curtis B.A."/>
            <person name="Tanifuji G."/>
            <person name="Burki F."/>
            <person name="Gruber A."/>
            <person name="Irimia M."/>
            <person name="Maruyama S."/>
            <person name="Arias M.C."/>
            <person name="Ball S.G."/>
            <person name="Gile G.H."/>
            <person name="Hirakawa Y."/>
            <person name="Hopkins J.F."/>
            <person name="Rensing S.A."/>
            <person name="Schmutz J."/>
            <person name="Symeonidi A."/>
            <person name="Elias M."/>
            <person name="Eveleigh R.J."/>
            <person name="Herman E.K."/>
            <person name="Klute M.J."/>
            <person name="Nakayama T."/>
            <person name="Obornik M."/>
            <person name="Reyes-Prieto A."/>
            <person name="Armbrust E.V."/>
            <person name="Aves S.J."/>
            <person name="Beiko R.G."/>
            <person name="Coutinho P."/>
            <person name="Dacks J.B."/>
            <person name="Durnford D.G."/>
            <person name="Fast N.M."/>
            <person name="Green B.R."/>
            <person name="Grisdale C."/>
            <person name="Hempe F."/>
            <person name="Henrissat B."/>
            <person name="Hoppner M.P."/>
            <person name="Ishida K.-I."/>
            <person name="Kim E."/>
            <person name="Koreny L."/>
            <person name="Kroth P.G."/>
            <person name="Liu Y."/>
            <person name="Malik S.-B."/>
            <person name="Maier U.G."/>
            <person name="McRose D."/>
            <person name="Mock T."/>
            <person name="Neilson J.A."/>
            <person name="Onodera N.T."/>
            <person name="Poole A.M."/>
            <person name="Pritham E.J."/>
            <person name="Richards T.A."/>
            <person name="Rocap G."/>
            <person name="Roy S.W."/>
            <person name="Sarai C."/>
            <person name="Schaack S."/>
            <person name="Shirato S."/>
            <person name="Slamovits C.H."/>
            <person name="Spencer D.F."/>
            <person name="Suzuki S."/>
            <person name="Worden A.Z."/>
            <person name="Zauner S."/>
            <person name="Barry K."/>
            <person name="Bell C."/>
            <person name="Bharti A.K."/>
            <person name="Crow J.A."/>
            <person name="Grimwood J."/>
            <person name="Kramer R."/>
            <person name="Lindquist E."/>
            <person name="Lucas S."/>
            <person name="Salamov A."/>
            <person name="McFadden G.I."/>
            <person name="Lane C.E."/>
            <person name="Keeling P.J."/>
            <person name="Gray M.W."/>
            <person name="Grigoriev I.V."/>
            <person name="Archibald J.M."/>
        </authorList>
    </citation>
    <scope>NUCLEOTIDE SEQUENCE</scope>
    <source>
        <strain evidence="9">CCMP2712</strain>
    </source>
</reference>
<dbReference type="HOGENOM" id="CLU_278055_0_0_1"/>
<feature type="domain" description="VTT" evidence="6">
    <location>
        <begin position="89"/>
        <end position="220"/>
    </location>
</feature>
<evidence type="ECO:0000259" key="6">
    <source>
        <dbReference type="Pfam" id="PF09335"/>
    </source>
</evidence>
<dbReference type="EMBL" id="JH993160">
    <property type="protein sequence ID" value="EKX33013.1"/>
    <property type="molecule type" value="Genomic_DNA"/>
</dbReference>
<feature type="transmembrane region" description="Helical" evidence="5">
    <location>
        <begin position="41"/>
        <end position="60"/>
    </location>
</feature>
<dbReference type="InterPro" id="IPR020472">
    <property type="entry name" value="WD40_PAC1"/>
</dbReference>
<dbReference type="InterPro" id="IPR053299">
    <property type="entry name" value="ASTRA_WD_repeat"/>
</dbReference>
<proteinExistence type="predicted"/>
<dbReference type="RefSeq" id="XP_005819993.1">
    <property type="nucleotide sequence ID" value="XM_005819936.1"/>
</dbReference>
<feature type="transmembrane region" description="Helical" evidence="5">
    <location>
        <begin position="200"/>
        <end position="218"/>
    </location>
</feature>
<dbReference type="PROSITE" id="PS50082">
    <property type="entry name" value="WD_REPEATS_2"/>
    <property type="match status" value="5"/>
</dbReference>
<feature type="transmembrane region" description="Helical" evidence="5">
    <location>
        <begin position="233"/>
        <end position="253"/>
    </location>
</feature>
<reference evidence="8" key="3">
    <citation type="submission" date="2016-03" db="UniProtKB">
        <authorList>
            <consortium name="EnsemblProtists"/>
        </authorList>
    </citation>
    <scope>IDENTIFICATION</scope>
</reference>
<dbReference type="GeneID" id="17289750"/>
<evidence type="ECO:0000313" key="7">
    <source>
        <dbReference type="EMBL" id="EKX33013.1"/>
    </source>
</evidence>
<evidence type="ECO:0000256" key="3">
    <source>
        <dbReference type="PROSITE-ProRule" id="PRU00221"/>
    </source>
</evidence>
<dbReference type="InterPro" id="IPR015943">
    <property type="entry name" value="WD40/YVTN_repeat-like_dom_sf"/>
</dbReference>
<dbReference type="PROSITE" id="PS00678">
    <property type="entry name" value="WD_REPEATS_1"/>
    <property type="match status" value="3"/>
</dbReference>
<feature type="region of interest" description="Disordered" evidence="4">
    <location>
        <begin position="1120"/>
        <end position="1139"/>
    </location>
</feature>
<dbReference type="STRING" id="905079.L1I9V7"/>
<evidence type="ECO:0000256" key="1">
    <source>
        <dbReference type="ARBA" id="ARBA00022574"/>
    </source>
</evidence>
<keyword evidence="5" id="KW-0472">Membrane</keyword>
<keyword evidence="9" id="KW-1185">Reference proteome</keyword>
<feature type="repeat" description="WD" evidence="3">
    <location>
        <begin position="542"/>
        <end position="589"/>
    </location>
</feature>
<reference evidence="7 9" key="1">
    <citation type="journal article" date="2012" name="Nature">
        <title>Algal genomes reveal evolutionary mosaicism and the fate of nucleomorphs.</title>
        <authorList>
            <consortium name="DOE Joint Genome Institute"/>
            <person name="Curtis B.A."/>
            <person name="Tanifuji G."/>
            <person name="Burki F."/>
            <person name="Gruber A."/>
            <person name="Irimia M."/>
            <person name="Maruyama S."/>
            <person name="Arias M.C."/>
            <person name="Ball S.G."/>
            <person name="Gile G.H."/>
            <person name="Hirakawa Y."/>
            <person name="Hopkins J.F."/>
            <person name="Kuo A."/>
            <person name="Rensing S.A."/>
            <person name="Schmutz J."/>
            <person name="Symeonidi A."/>
            <person name="Elias M."/>
            <person name="Eveleigh R.J."/>
            <person name="Herman E.K."/>
            <person name="Klute M.J."/>
            <person name="Nakayama T."/>
            <person name="Obornik M."/>
            <person name="Reyes-Prieto A."/>
            <person name="Armbrust E.V."/>
            <person name="Aves S.J."/>
            <person name="Beiko R.G."/>
            <person name="Coutinho P."/>
            <person name="Dacks J.B."/>
            <person name="Durnford D.G."/>
            <person name="Fast N.M."/>
            <person name="Green B.R."/>
            <person name="Grisdale C.J."/>
            <person name="Hempel F."/>
            <person name="Henrissat B."/>
            <person name="Hoppner M.P."/>
            <person name="Ishida K."/>
            <person name="Kim E."/>
            <person name="Koreny L."/>
            <person name="Kroth P.G."/>
            <person name="Liu Y."/>
            <person name="Malik S.B."/>
            <person name="Maier U.G."/>
            <person name="McRose D."/>
            <person name="Mock T."/>
            <person name="Neilson J.A."/>
            <person name="Onodera N.T."/>
            <person name="Poole A.M."/>
            <person name="Pritham E.J."/>
            <person name="Richards T.A."/>
            <person name="Rocap G."/>
            <person name="Roy S.W."/>
            <person name="Sarai C."/>
            <person name="Schaack S."/>
            <person name="Shirato S."/>
            <person name="Slamovits C.H."/>
            <person name="Spencer D.F."/>
            <person name="Suzuki S."/>
            <person name="Worden A.Z."/>
            <person name="Zauner S."/>
            <person name="Barry K."/>
            <person name="Bell C."/>
            <person name="Bharti A.K."/>
            <person name="Crow J.A."/>
            <person name="Grimwood J."/>
            <person name="Kramer R."/>
            <person name="Lindquist E."/>
            <person name="Lucas S."/>
            <person name="Salamov A."/>
            <person name="McFadden G.I."/>
            <person name="Lane C.E."/>
            <person name="Keeling P.J."/>
            <person name="Gray M.W."/>
            <person name="Grigoriev I.V."/>
            <person name="Archibald J.M."/>
        </authorList>
    </citation>
    <scope>NUCLEOTIDE SEQUENCE</scope>
    <source>
        <strain evidence="7 9">CCMP2712</strain>
    </source>
</reference>
<dbReference type="SMART" id="SM00320">
    <property type="entry name" value="WD40"/>
    <property type="match status" value="10"/>
</dbReference>
<dbReference type="InterPro" id="IPR032816">
    <property type="entry name" value="VTT_dom"/>
</dbReference>
<dbReference type="PaxDb" id="55529-EKX33013"/>
<evidence type="ECO:0000256" key="4">
    <source>
        <dbReference type="SAM" id="MobiDB-lite"/>
    </source>
</evidence>
<dbReference type="AlphaFoldDB" id="L1I9V7"/>
<dbReference type="Proteomes" id="UP000011087">
    <property type="component" value="Unassembled WGS sequence"/>
</dbReference>
<evidence type="ECO:0000256" key="5">
    <source>
        <dbReference type="SAM" id="Phobius"/>
    </source>
</evidence>
<feature type="repeat" description="WD" evidence="3">
    <location>
        <begin position="499"/>
        <end position="537"/>
    </location>
</feature>
<feature type="repeat" description="WD" evidence="3">
    <location>
        <begin position="815"/>
        <end position="837"/>
    </location>
</feature>
<keyword evidence="1 3" id="KW-0853">WD repeat</keyword>
<keyword evidence="5" id="KW-1133">Transmembrane helix</keyword>
<dbReference type="SUPFAM" id="SSF50978">
    <property type="entry name" value="WD40 repeat-like"/>
    <property type="match status" value="2"/>
</dbReference>
<evidence type="ECO:0000313" key="8">
    <source>
        <dbReference type="EnsemblProtists" id="EKX33013"/>
    </source>
</evidence>
<dbReference type="eggNOG" id="KOG0281">
    <property type="taxonomic scope" value="Eukaryota"/>
</dbReference>
<feature type="repeat" description="WD" evidence="3">
    <location>
        <begin position="967"/>
        <end position="1006"/>
    </location>
</feature>
<keyword evidence="2" id="KW-0677">Repeat</keyword>
<dbReference type="InterPro" id="IPR019775">
    <property type="entry name" value="WD40_repeat_CS"/>
</dbReference>
<dbReference type="PANTHER" id="PTHR44156">
    <property type="entry name" value="SUPERNUMERARY LIMBS, ISOFORM B-RELATED"/>
    <property type="match status" value="1"/>
</dbReference>
<dbReference type="KEGG" id="gtt:GUITHDRAFT_166570"/>
<dbReference type="Pfam" id="PF09335">
    <property type="entry name" value="VTT_dom"/>
    <property type="match status" value="1"/>
</dbReference>
<sequence length="1139" mass="127564">MGVSEPAANTSPASVNDPEDDKKKTQKDKWKSMFSLTNPDLWIAISVIVIIICLIFNAIIQGKDFFREELPWSLVVYYLVFIACALVFIPYGPFCIAIGFIFGLGWGFLIQMFAIFISSAVLFVIGRYLFKDYVSLVGSMEVNDLISKSDGAHVWKGLMKYMGQDWKEAAKINLLLCFMPVPYGSHPYLFSLTTVPFEQFVFFFMLGMIPNTILNLLIGEALLEAADPGGTNIYHFIGTGIAIVGIMIAVWYASSIAQELLHALQEAFAVVVVRSSLSSNLGHEVSSFKKLLAQFCSKLLLLILLVEKVLDLILKPCVLLLRLTQSRHHCCNKPERQKAASVTKTAKTASMSSTCHKFLIASQVREREKCVQAGQAQKAAYGGEEMELRPINVYDLERFAGSSTNVWEKLGKRSSGPGQKDHGRSQHAGFTSMLCLQFENKPYRSALICGHTSGSIHIWRKQRSVFETKDLSSNGVEAIKPWWPKRDDQRSSEMTNVFHKAHVTVLKMQPKTDYLYTGSADRTIKLWDIFENERQAVLRQTFTGHGGTVTDIAFAAQIETGNSPGLMISGSTDKTLIVWKNADGREMMLYPFYVKMRVLDMKIWPNTLLFVSTRMNQGELYIGDSEGEIRKLKFDSEAQDGIVDSNPSKFHNKKLGILALVAEIHEGVLFSISNDTTIKVWEIASGTPRKSFKEENRIGYGVENKMMRFNCICVNTATQDIMLGDDLGILHIWNWISENKIYMEQITSEPILNIYCTPSGSEDNIYGQNNVLHSCALDNTIRVWDPINMQCNNMVRETRKTEISAFAIIERIGSLVTGNDDGSLRIWNLDNGQHSFTPGHSNSSDPSGRDFLFSCGFDGDVLTWEVQNVKSKSLLFTADEIEKAKAKASSSELSVKKLIQVGKTKAHTSEVLCCAYMPAFVNPHKYPQGLLASAGNDLTIKVWHVSDRQELELACMLDSYESIDVKHLCHRDSISCMAIDGNFLFTGSDDHSIKIWDMSGNLLIRVLGESSNGHSDSIRKMLIMETEGFLVSLSVDNELKLWNYTKAEVLWQIKHEDNDITGSSSRCFCYDESKRSLVCGTEEATIITIEIPEFVFKSAGPELVKQPILSEDIITLSNDDVETEEQEVSLSNGEEEIKS</sequence>
<feature type="region of interest" description="Disordered" evidence="4">
    <location>
        <begin position="1"/>
        <end position="25"/>
    </location>
</feature>
<organism evidence="7">
    <name type="scientific">Guillardia theta (strain CCMP2712)</name>
    <name type="common">Cryptophyte</name>
    <dbReference type="NCBI Taxonomy" id="905079"/>
    <lineage>
        <taxon>Eukaryota</taxon>
        <taxon>Cryptophyceae</taxon>
        <taxon>Pyrenomonadales</taxon>
        <taxon>Geminigeraceae</taxon>
        <taxon>Guillardia</taxon>
    </lineage>
</organism>
<feature type="repeat" description="WD" evidence="3">
    <location>
        <begin position="1011"/>
        <end position="1052"/>
    </location>
</feature>
<dbReference type="EnsemblProtists" id="EKX33013">
    <property type="protein sequence ID" value="EKX33013"/>
    <property type="gene ID" value="GUITHDRAFT_166570"/>
</dbReference>
<feature type="transmembrane region" description="Helical" evidence="5">
    <location>
        <begin position="108"/>
        <end position="130"/>
    </location>
</feature>